<reference evidence="3" key="2">
    <citation type="submission" date="2023-01" db="EMBL/GenBank/DDBJ databases">
        <authorList>
            <person name="Sun Q."/>
            <person name="Evtushenko L."/>
        </authorList>
    </citation>
    <scope>NUCLEOTIDE SEQUENCE</scope>
    <source>
        <strain evidence="3">VKM Ac-1069</strain>
    </source>
</reference>
<name>A0A9W6KYF6_9PSEU</name>
<dbReference type="InterPro" id="IPR052513">
    <property type="entry name" value="Thioester_dehydratase-like"/>
</dbReference>
<evidence type="ECO:0000259" key="2">
    <source>
        <dbReference type="Pfam" id="PF12172"/>
    </source>
</evidence>
<organism evidence="3 4">
    <name type="scientific">Pseudonocardia halophobica</name>
    <dbReference type="NCBI Taxonomy" id="29401"/>
    <lineage>
        <taxon>Bacteria</taxon>
        <taxon>Bacillati</taxon>
        <taxon>Actinomycetota</taxon>
        <taxon>Actinomycetes</taxon>
        <taxon>Pseudonocardiales</taxon>
        <taxon>Pseudonocardiaceae</taxon>
        <taxon>Pseudonocardia</taxon>
    </lineage>
</organism>
<dbReference type="PANTHER" id="PTHR34075">
    <property type="entry name" value="BLR3430 PROTEIN"/>
    <property type="match status" value="1"/>
</dbReference>
<proteinExistence type="predicted"/>
<dbReference type="Pfam" id="PF01796">
    <property type="entry name" value="OB_ChsH2_C"/>
    <property type="match status" value="1"/>
</dbReference>
<dbReference type="InterPro" id="IPR022002">
    <property type="entry name" value="ChsH2_Znr"/>
</dbReference>
<accession>A0A9W6KYF6</accession>
<evidence type="ECO:0000313" key="3">
    <source>
        <dbReference type="EMBL" id="GLL09603.1"/>
    </source>
</evidence>
<protein>
    <recommendedName>
        <fullName evidence="5">DNA-binding protein</fullName>
    </recommendedName>
</protein>
<dbReference type="Gene3D" id="6.10.30.10">
    <property type="match status" value="1"/>
</dbReference>
<feature type="domain" description="ChsH2 rubredoxin-like zinc ribbon" evidence="2">
    <location>
        <begin position="8"/>
        <end position="41"/>
    </location>
</feature>
<dbReference type="Proteomes" id="UP001143463">
    <property type="component" value="Unassembled WGS sequence"/>
</dbReference>
<reference evidence="3" key="1">
    <citation type="journal article" date="2014" name="Int. J. Syst. Evol. Microbiol.">
        <title>Complete genome sequence of Corynebacterium casei LMG S-19264T (=DSM 44701T), isolated from a smear-ripened cheese.</title>
        <authorList>
            <consortium name="US DOE Joint Genome Institute (JGI-PGF)"/>
            <person name="Walter F."/>
            <person name="Albersmeier A."/>
            <person name="Kalinowski J."/>
            <person name="Ruckert C."/>
        </authorList>
    </citation>
    <scope>NUCLEOTIDE SEQUENCE</scope>
    <source>
        <strain evidence="3">VKM Ac-1069</strain>
    </source>
</reference>
<dbReference type="EMBL" id="BSFQ01000002">
    <property type="protein sequence ID" value="GLL09603.1"/>
    <property type="molecule type" value="Genomic_DNA"/>
</dbReference>
<dbReference type="InterPro" id="IPR002878">
    <property type="entry name" value="ChsH2_C"/>
</dbReference>
<evidence type="ECO:0000259" key="1">
    <source>
        <dbReference type="Pfam" id="PF01796"/>
    </source>
</evidence>
<sequence length="130" mass="13979">MDVRPHVDGLRAGLLRVARCGACGTAAFPPPRVCPRCGARDTVEWFTASGRGTVWSAVVFHKTYLAEHPAPYPVAVVELAEGPRLVTTLAGLLADDLRDIRIGQAVTAEIDANREPPRVVFRPDPEGEAP</sequence>
<dbReference type="Pfam" id="PF12172">
    <property type="entry name" value="zf-ChsH2"/>
    <property type="match status" value="1"/>
</dbReference>
<evidence type="ECO:0000313" key="4">
    <source>
        <dbReference type="Proteomes" id="UP001143463"/>
    </source>
</evidence>
<dbReference type="AlphaFoldDB" id="A0A9W6KYF6"/>
<dbReference type="RefSeq" id="WP_051736663.1">
    <property type="nucleotide sequence ID" value="NZ_BAAAUZ010000013.1"/>
</dbReference>
<feature type="domain" description="ChsH2 C-terminal OB-fold" evidence="1">
    <location>
        <begin position="45"/>
        <end position="110"/>
    </location>
</feature>
<keyword evidence="4" id="KW-1185">Reference proteome</keyword>
<dbReference type="SUPFAM" id="SSF50249">
    <property type="entry name" value="Nucleic acid-binding proteins"/>
    <property type="match status" value="1"/>
</dbReference>
<gene>
    <name evidence="3" type="ORF">GCM10017577_07430</name>
</gene>
<dbReference type="PANTHER" id="PTHR34075:SF5">
    <property type="entry name" value="BLR3430 PROTEIN"/>
    <property type="match status" value="1"/>
</dbReference>
<dbReference type="InterPro" id="IPR012340">
    <property type="entry name" value="NA-bd_OB-fold"/>
</dbReference>
<evidence type="ECO:0008006" key="5">
    <source>
        <dbReference type="Google" id="ProtNLM"/>
    </source>
</evidence>
<comment type="caution">
    <text evidence="3">The sequence shown here is derived from an EMBL/GenBank/DDBJ whole genome shotgun (WGS) entry which is preliminary data.</text>
</comment>